<dbReference type="Pfam" id="PF01855">
    <property type="entry name" value="POR_N"/>
    <property type="match status" value="1"/>
</dbReference>
<gene>
    <name evidence="12" type="ORF">SAMN05216175_10175</name>
</gene>
<dbReference type="FunFam" id="3.40.920.10:FF:000001">
    <property type="entry name" value="Pyruvate:ferredoxin (Flavodoxin) oxidoreductase"/>
    <property type="match status" value="1"/>
</dbReference>
<dbReference type="GO" id="GO:0030976">
    <property type="term" value="F:thiamine pyrophosphate binding"/>
    <property type="evidence" value="ECO:0007669"/>
    <property type="project" value="InterPro"/>
</dbReference>
<comment type="catalytic activity">
    <reaction evidence="9">
        <text>oxidized [flavodoxin] + pyruvate + CoA + 2 H(+) = reduced [flavodoxin] + acetyl-CoA + CO2</text>
        <dbReference type="Rhea" id="RHEA:44140"/>
        <dbReference type="Rhea" id="RHEA-COMP:10622"/>
        <dbReference type="Rhea" id="RHEA-COMP:10623"/>
        <dbReference type="ChEBI" id="CHEBI:15361"/>
        <dbReference type="ChEBI" id="CHEBI:15378"/>
        <dbReference type="ChEBI" id="CHEBI:16526"/>
        <dbReference type="ChEBI" id="CHEBI:57287"/>
        <dbReference type="ChEBI" id="CHEBI:57288"/>
        <dbReference type="ChEBI" id="CHEBI:57618"/>
        <dbReference type="ChEBI" id="CHEBI:58210"/>
    </reaction>
</comment>
<evidence type="ECO:0000256" key="1">
    <source>
        <dbReference type="ARBA" id="ARBA00009032"/>
    </source>
</evidence>
<dbReference type="InterPro" id="IPR017896">
    <property type="entry name" value="4Fe4S_Fe-S-bd"/>
</dbReference>
<dbReference type="SUPFAM" id="SSF52518">
    <property type="entry name" value="Thiamin diphosphate-binding fold (THDP-binding)"/>
    <property type="match status" value="2"/>
</dbReference>
<feature type="domain" description="4Fe-4S ferredoxin-type" evidence="11">
    <location>
        <begin position="764"/>
        <end position="794"/>
    </location>
</feature>
<evidence type="ECO:0000313" key="12">
    <source>
        <dbReference type="EMBL" id="SFF79397.1"/>
    </source>
</evidence>
<dbReference type="SMART" id="SM00890">
    <property type="entry name" value="EKR"/>
    <property type="match status" value="1"/>
</dbReference>
<evidence type="ECO:0000256" key="6">
    <source>
        <dbReference type="ARBA" id="ARBA00023002"/>
    </source>
</evidence>
<comment type="similarity">
    <text evidence="1">Belongs to the pyruvate:ferredoxin/flavodoxin oxidoreductase family.</text>
</comment>
<dbReference type="GO" id="GO:0005506">
    <property type="term" value="F:iron ion binding"/>
    <property type="evidence" value="ECO:0007669"/>
    <property type="project" value="InterPro"/>
</dbReference>
<dbReference type="SUPFAM" id="SSF52922">
    <property type="entry name" value="TK C-terminal domain-like"/>
    <property type="match status" value="1"/>
</dbReference>
<keyword evidence="8" id="KW-0411">Iron-sulfur</keyword>
<dbReference type="PROSITE" id="PS00198">
    <property type="entry name" value="4FE4S_FER_1"/>
    <property type="match status" value="2"/>
</dbReference>
<dbReference type="GO" id="GO:0022900">
    <property type="term" value="P:electron transport chain"/>
    <property type="evidence" value="ECO:0007669"/>
    <property type="project" value="InterPro"/>
</dbReference>
<dbReference type="InterPro" id="IPR011766">
    <property type="entry name" value="TPP_enzyme_TPP-bd"/>
</dbReference>
<dbReference type="FunFam" id="3.40.50.920:FF:000007">
    <property type="entry name" value="Pyruvate:ferredoxin (Flavodoxin) oxidoreductase"/>
    <property type="match status" value="1"/>
</dbReference>
<proteinExistence type="inferred from homology"/>
<dbReference type="InterPro" id="IPR002880">
    <property type="entry name" value="Pyrv_Fd/Flavodoxin_OxRdtase_N"/>
</dbReference>
<name>A0A1I2LPR5_9GAMM</name>
<evidence type="ECO:0000256" key="9">
    <source>
        <dbReference type="ARBA" id="ARBA00048963"/>
    </source>
</evidence>
<keyword evidence="7" id="KW-0408">Iron</keyword>
<dbReference type="InterPro" id="IPR019456">
    <property type="entry name" value="Pyrv-flavodox_OxRtase_EKR"/>
</dbReference>
<dbReference type="Pfam" id="PF02775">
    <property type="entry name" value="TPP_enzyme_C"/>
    <property type="match status" value="1"/>
</dbReference>
<keyword evidence="6" id="KW-0560">Oxidoreductase</keyword>
<sequence length="1246" mass="136730">MSDGVGMSDKVGKPDQFRMMDGNEAAAYIAYQLNDVIAIYPITPASPMGELSDAWSASGKPNLWGTVPDVIELQSEAGAAGAVHGALQAGAKTCTFTASQGLLLKIPNMFKIAAELTPTVFHIAARSVATHALSIFCDHSDVMAARTTGFAMLASNCVQEVMDMATIAEMASLQGRVPVLHFFDGFRTSHEVSKVEIVTPQMLQDLIDRPLIRACRDRALSPEHPVIRGTSQNPDLFFQSREASNPYYAAFPDVVQAAMNRFATVTGRQYQLYEYVGSPNADKVIILMGSGAETAEETVNYLNKQGAQTGLLKVRLFRPFDAQRLLAALPDSVQKIAVLDRTKEPGADGEPLYKDISTALLQVLLDERQPDELPTARLLKIIGGRFGLSSKEFTPAMLKAVFDELDKPHSKNLFTVGINDDLTHTSLDYDPAFTTDAYASNFQALFYGLGADGTVSANKNSIKIIGEQDGFYAQGHFVYDSKKSGAITVSHLRFGAEPIHSAYEIQANHANFIGCHQTDFLKLYPMLDKAAQGAVFLLNTTAPASQAWETFPAAVQQQIIDKQIAVYVIDAYKVASESKLGTRINTIMQTCFFAISGILPHDEAIAQIKKAVEKTYGHHSKSIVDLNIRAIDATLAQLHLLDIPRQISSRIPMHEVHTENASDFVKQLTAKLIAGLGNEVAVSQIPQDGTWPTGTARYEKRDLAHQIPQWEEDLCTHCGKCVLVCPHSVIRSKAFAPELLENAPPHFKAVPIKGAKEFPGGTLMTYQISPQDCTGCTLCVDICPIKDKTNVSRKALNMVPKEHTLEQEKANWAFFEQLPEFDRKGLKAGTIKGAMLMQPLFEFSGACSGCGETSYIRLASQLFGERMLVANATGCSSIYGGNLPTTPWTTNSQGRGPAWNNSLFEDNAEFGLGMRAAVDKQNEYARELLLRLKPQLGVKSQLNMALVDAILNAVEHDESDIEEQRQRVSQLKEQLSGLSEPDAEELIHIADQLCRKSIWIIGGDGWAYDIGYGGLDHVLASNRNVNILVLDTEVYSNTGGQTSKATPLAAVAKFSAAGKSVAKKDLARLAMDYGHVYVAHVAYASKDVQTLRTFIEAESYDGPSLIIAYSPCIAHGYDLKDNHQHQKLAVESGHWPLFRYDPRRAAEGKNPLKLDSAEPSIPYAKFALLESRFSMLYRTHPEEAALLLERAQHEVSERYKRYQQLADMDWQAAAIPQSITETIAEPRAEPRAEPIADKGNSERTPL</sequence>
<keyword evidence="2" id="KW-0813">Transport</keyword>
<keyword evidence="3" id="KW-0004">4Fe-4S</keyword>
<dbReference type="InterPro" id="IPR017900">
    <property type="entry name" value="4Fe4S_Fe_S_CS"/>
</dbReference>
<keyword evidence="4" id="KW-0479">Metal-binding</keyword>
<dbReference type="Gene3D" id="3.40.920.10">
    <property type="entry name" value="Pyruvate-ferredoxin oxidoreductase, PFOR, domain III"/>
    <property type="match status" value="1"/>
</dbReference>
<evidence type="ECO:0000256" key="3">
    <source>
        <dbReference type="ARBA" id="ARBA00022485"/>
    </source>
</evidence>
<feature type="compositionally biased region" description="Basic and acidic residues" evidence="10">
    <location>
        <begin position="1224"/>
        <end position="1246"/>
    </location>
</feature>
<dbReference type="EMBL" id="FOOU01000001">
    <property type="protein sequence ID" value="SFF79397.1"/>
    <property type="molecule type" value="Genomic_DNA"/>
</dbReference>
<evidence type="ECO:0000256" key="4">
    <source>
        <dbReference type="ARBA" id="ARBA00022723"/>
    </source>
</evidence>
<evidence type="ECO:0000259" key="11">
    <source>
        <dbReference type="PROSITE" id="PS51379"/>
    </source>
</evidence>
<evidence type="ECO:0000256" key="10">
    <source>
        <dbReference type="SAM" id="MobiDB-lite"/>
    </source>
</evidence>
<dbReference type="PROSITE" id="PS51379">
    <property type="entry name" value="4FE4S_FER_2"/>
    <property type="match status" value="2"/>
</dbReference>
<dbReference type="Gene3D" id="3.40.50.920">
    <property type="match status" value="1"/>
</dbReference>
<dbReference type="SUPFAM" id="SSF54862">
    <property type="entry name" value="4Fe-4S ferredoxins"/>
    <property type="match status" value="1"/>
</dbReference>
<keyword evidence="12" id="KW-0670">Pyruvate</keyword>
<reference evidence="13" key="1">
    <citation type="submission" date="2016-10" db="EMBL/GenBank/DDBJ databases">
        <authorList>
            <person name="Varghese N."/>
            <person name="Submissions S."/>
        </authorList>
    </citation>
    <scope>NUCLEOTIDE SEQUENCE [LARGE SCALE GENOMIC DNA]</scope>
    <source>
        <strain evidence="13">CGMCC 1.10971</strain>
    </source>
</reference>
<dbReference type="GO" id="GO:0044281">
    <property type="term" value="P:small molecule metabolic process"/>
    <property type="evidence" value="ECO:0007669"/>
    <property type="project" value="UniProtKB-ARBA"/>
</dbReference>
<dbReference type="CDD" id="cd07034">
    <property type="entry name" value="TPP_PYR_PFOR_IOR-alpha_like"/>
    <property type="match status" value="1"/>
</dbReference>
<dbReference type="Gene3D" id="3.40.50.970">
    <property type="match status" value="2"/>
</dbReference>
<dbReference type="GO" id="GO:0051539">
    <property type="term" value="F:4 iron, 4 sulfur cluster binding"/>
    <property type="evidence" value="ECO:0007669"/>
    <property type="project" value="UniProtKB-KW"/>
</dbReference>
<dbReference type="GO" id="GO:0006979">
    <property type="term" value="P:response to oxidative stress"/>
    <property type="evidence" value="ECO:0007669"/>
    <property type="project" value="TreeGrafter"/>
</dbReference>
<dbReference type="InterPro" id="IPR002869">
    <property type="entry name" value="Pyrv_flavodox_OxRed_cen"/>
</dbReference>
<evidence type="ECO:0000313" key="13">
    <source>
        <dbReference type="Proteomes" id="UP000198623"/>
    </source>
</evidence>
<dbReference type="InterPro" id="IPR033412">
    <property type="entry name" value="PFOR_II"/>
</dbReference>
<dbReference type="NCBIfam" id="TIGR02176">
    <property type="entry name" value="pyruv_ox_red"/>
    <property type="match status" value="1"/>
</dbReference>
<feature type="domain" description="4Fe-4S ferredoxin-type" evidence="11">
    <location>
        <begin position="706"/>
        <end position="735"/>
    </location>
</feature>
<dbReference type="Pfam" id="PF17147">
    <property type="entry name" value="PFOR_II"/>
    <property type="match status" value="1"/>
</dbReference>
<dbReference type="Gene3D" id="3.30.70.20">
    <property type="match status" value="1"/>
</dbReference>
<protein>
    <submittedName>
        <fullName evidence="12">Pyruvate-ferredoxin/flavodoxin oxidoreductase</fullName>
    </submittedName>
</protein>
<evidence type="ECO:0000256" key="2">
    <source>
        <dbReference type="ARBA" id="ARBA00022448"/>
    </source>
</evidence>
<keyword evidence="5" id="KW-0249">Electron transport</keyword>
<dbReference type="Pfam" id="PF10371">
    <property type="entry name" value="EKR"/>
    <property type="match status" value="1"/>
</dbReference>
<dbReference type="PANTHER" id="PTHR32154">
    <property type="entry name" value="PYRUVATE-FLAVODOXIN OXIDOREDUCTASE-RELATED"/>
    <property type="match status" value="1"/>
</dbReference>
<dbReference type="InterPro" id="IPR011895">
    <property type="entry name" value="Pyrv_flavodox_OxRed"/>
</dbReference>
<dbReference type="InterPro" id="IPR050722">
    <property type="entry name" value="Pyruvate:ferred/Flavod_OxRd"/>
</dbReference>
<dbReference type="SUPFAM" id="SSF53323">
    <property type="entry name" value="Pyruvate-ferredoxin oxidoreductase, PFOR, domain III"/>
    <property type="match status" value="1"/>
</dbReference>
<dbReference type="InterPro" id="IPR029061">
    <property type="entry name" value="THDP-binding"/>
</dbReference>
<evidence type="ECO:0000256" key="5">
    <source>
        <dbReference type="ARBA" id="ARBA00022982"/>
    </source>
</evidence>
<organism evidence="12 13">
    <name type="scientific">Neptunomonas qingdaonensis</name>
    <dbReference type="NCBI Taxonomy" id="1045558"/>
    <lineage>
        <taxon>Bacteria</taxon>
        <taxon>Pseudomonadati</taxon>
        <taxon>Pseudomonadota</taxon>
        <taxon>Gammaproteobacteria</taxon>
        <taxon>Oceanospirillales</taxon>
        <taxon>Oceanospirillaceae</taxon>
        <taxon>Neptunomonas</taxon>
    </lineage>
</organism>
<dbReference type="PANTHER" id="PTHR32154:SF0">
    <property type="entry name" value="PYRUVATE-FLAVODOXIN OXIDOREDUCTASE-RELATED"/>
    <property type="match status" value="1"/>
</dbReference>
<dbReference type="AlphaFoldDB" id="A0A1I2LPR5"/>
<dbReference type="FunFam" id="3.40.50.970:FF:000041">
    <property type="entry name" value="Pyruvate:ferredoxin (Flavodoxin) oxidoreductase"/>
    <property type="match status" value="1"/>
</dbReference>
<keyword evidence="13" id="KW-1185">Reference proteome</keyword>
<evidence type="ECO:0000256" key="8">
    <source>
        <dbReference type="ARBA" id="ARBA00023014"/>
    </source>
</evidence>
<feature type="region of interest" description="Disordered" evidence="10">
    <location>
        <begin position="1221"/>
        <end position="1246"/>
    </location>
</feature>
<dbReference type="FunFam" id="3.40.50.970:FF:000012">
    <property type="entry name" value="Pyruvate:ferredoxin (Flavodoxin) oxidoreductase"/>
    <property type="match status" value="1"/>
</dbReference>
<dbReference type="Pfam" id="PF12838">
    <property type="entry name" value="Fer4_7"/>
    <property type="match status" value="1"/>
</dbReference>
<dbReference type="GO" id="GO:0016903">
    <property type="term" value="F:oxidoreductase activity, acting on the aldehyde or oxo group of donors"/>
    <property type="evidence" value="ECO:0007669"/>
    <property type="project" value="InterPro"/>
</dbReference>
<accession>A0A1I2LPR5</accession>
<dbReference type="STRING" id="1045558.SAMN05216175_10175"/>
<dbReference type="Pfam" id="PF01558">
    <property type="entry name" value="POR"/>
    <property type="match status" value="1"/>
</dbReference>
<dbReference type="Proteomes" id="UP000198623">
    <property type="component" value="Unassembled WGS sequence"/>
</dbReference>
<dbReference type="CDD" id="cd03377">
    <property type="entry name" value="TPP_PFOR_PNO"/>
    <property type="match status" value="1"/>
</dbReference>
<dbReference type="InterPro" id="IPR009014">
    <property type="entry name" value="Transketo_C/PFOR_II"/>
</dbReference>
<dbReference type="InterPro" id="IPR019752">
    <property type="entry name" value="Pyrv/ketoisovalerate_OxRed_cat"/>
</dbReference>
<evidence type="ECO:0000256" key="7">
    <source>
        <dbReference type="ARBA" id="ARBA00023004"/>
    </source>
</evidence>